<organism evidence="2">
    <name type="scientific">Drosophila melanogaster</name>
    <name type="common">Fruit fly</name>
    <dbReference type="NCBI Taxonomy" id="7227"/>
    <lineage>
        <taxon>Eukaryota</taxon>
        <taxon>Metazoa</taxon>
        <taxon>Ecdysozoa</taxon>
        <taxon>Arthropoda</taxon>
        <taxon>Hexapoda</taxon>
        <taxon>Insecta</taxon>
        <taxon>Pterygota</taxon>
        <taxon>Neoptera</taxon>
        <taxon>Endopterygota</taxon>
        <taxon>Diptera</taxon>
        <taxon>Brachycera</taxon>
        <taxon>Muscomorpha</taxon>
        <taxon>Ephydroidea</taxon>
        <taxon>Drosophilidae</taxon>
        <taxon>Drosophila</taxon>
        <taxon>Sophophora</taxon>
    </lineage>
</organism>
<accession>C9QP67</accession>
<feature type="transmembrane region" description="Helical" evidence="1">
    <location>
        <begin position="24"/>
        <end position="47"/>
    </location>
</feature>
<dbReference type="AlphaFoldDB" id="C9QP67"/>
<protein>
    <submittedName>
        <fullName evidence="2">MIP12495p</fullName>
    </submittedName>
</protein>
<keyword evidence="1" id="KW-0472">Membrane</keyword>
<keyword evidence="1" id="KW-1133">Transmembrane helix</keyword>
<name>C9QP67_DROME</name>
<sequence>MGNARASERLGMIFGKISGISSEVVYSAVLMIRQLLLFSWFVCFSILSID</sequence>
<dbReference type="EMBL" id="BT099949">
    <property type="protein sequence ID" value="ACX37664.1"/>
    <property type="molecule type" value="mRNA"/>
</dbReference>
<evidence type="ECO:0000313" key="2">
    <source>
        <dbReference type="EMBL" id="ACX37664.1"/>
    </source>
</evidence>
<keyword evidence="1" id="KW-0812">Transmembrane</keyword>
<reference evidence="2" key="1">
    <citation type="submission" date="2009-10" db="EMBL/GenBank/DDBJ databases">
        <authorList>
            <person name="Carlson J."/>
            <person name="Booth B."/>
            <person name="Frise E."/>
            <person name="Sandler J."/>
            <person name="Wan K."/>
            <person name="Yu C."/>
            <person name="Celniker S."/>
        </authorList>
    </citation>
    <scope>NUCLEOTIDE SEQUENCE</scope>
</reference>
<evidence type="ECO:0000256" key="1">
    <source>
        <dbReference type="SAM" id="Phobius"/>
    </source>
</evidence>
<proteinExistence type="evidence at transcript level"/>